<reference evidence="5" key="1">
    <citation type="submission" date="2022-01" db="EMBL/GenBank/DDBJ databases">
        <authorList>
            <person name="King R."/>
        </authorList>
    </citation>
    <scope>NUCLEOTIDE SEQUENCE</scope>
</reference>
<evidence type="ECO:0000313" key="5">
    <source>
        <dbReference type="EMBL" id="CAG9828884.1"/>
    </source>
</evidence>
<evidence type="ECO:0000256" key="1">
    <source>
        <dbReference type="ARBA" id="ARBA00004613"/>
    </source>
</evidence>
<dbReference type="PANTHER" id="PTHR10009">
    <property type="entry name" value="PROTEIN YELLOW-RELATED"/>
    <property type="match status" value="1"/>
</dbReference>
<gene>
    <name evidence="5" type="ORF">DIABBA_LOCUS2768</name>
</gene>
<dbReference type="GO" id="GO:0005576">
    <property type="term" value="C:extracellular region"/>
    <property type="evidence" value="ECO:0007669"/>
    <property type="project" value="UniProtKB-SubCell"/>
</dbReference>
<accession>A0A9N9ST66</accession>
<dbReference type="EMBL" id="OU898277">
    <property type="protein sequence ID" value="CAG9828884.1"/>
    <property type="molecule type" value="Genomic_DNA"/>
</dbReference>
<dbReference type="Gene3D" id="2.120.10.30">
    <property type="entry name" value="TolB, C-terminal domain"/>
    <property type="match status" value="1"/>
</dbReference>
<keyword evidence="4" id="KW-0732">Signal</keyword>
<protein>
    <submittedName>
        <fullName evidence="5">Uncharacterized protein</fullName>
    </submittedName>
</protein>
<evidence type="ECO:0000256" key="3">
    <source>
        <dbReference type="ARBA" id="ARBA00022525"/>
    </source>
</evidence>
<evidence type="ECO:0000256" key="4">
    <source>
        <dbReference type="ARBA" id="ARBA00022729"/>
    </source>
</evidence>
<dbReference type="InterPro" id="IPR017996">
    <property type="entry name" value="MRJP/yellow-related"/>
</dbReference>
<dbReference type="PANTHER" id="PTHR10009:SF18">
    <property type="entry name" value="PROTEIN YELLOW-LIKE PROTEIN"/>
    <property type="match status" value="1"/>
</dbReference>
<comment type="similarity">
    <text evidence="2">Belongs to the major royal jelly protein family.</text>
</comment>
<organism evidence="5 6">
    <name type="scientific">Diabrotica balteata</name>
    <name type="common">Banded cucumber beetle</name>
    <dbReference type="NCBI Taxonomy" id="107213"/>
    <lineage>
        <taxon>Eukaryota</taxon>
        <taxon>Metazoa</taxon>
        <taxon>Ecdysozoa</taxon>
        <taxon>Arthropoda</taxon>
        <taxon>Hexapoda</taxon>
        <taxon>Insecta</taxon>
        <taxon>Pterygota</taxon>
        <taxon>Neoptera</taxon>
        <taxon>Endopterygota</taxon>
        <taxon>Coleoptera</taxon>
        <taxon>Polyphaga</taxon>
        <taxon>Cucujiformia</taxon>
        <taxon>Chrysomeloidea</taxon>
        <taxon>Chrysomelidae</taxon>
        <taxon>Galerucinae</taxon>
        <taxon>Diabroticina</taxon>
        <taxon>Diabroticites</taxon>
        <taxon>Diabrotica</taxon>
    </lineage>
</organism>
<evidence type="ECO:0000313" key="6">
    <source>
        <dbReference type="Proteomes" id="UP001153709"/>
    </source>
</evidence>
<sequence>MCSLCTGFNDKYENGPTFDEDDFYQSIPDFSEEDWTIETNLHHLNTNHHPNRITPTTLYEWSYVNFTWNNPEQYTEAINTKRYIPQNLLIGGIRFFENDMYMSLPKYRPGVPATLTVVPKADSKSTNVLMTPFPSWEKNDDSDCDNLQNVLGIEIDTKVGKKQGHTDGMMIDTDNTLYYTLIDLYGIGKWNFDDNFDSSEVIYRNRTSHYLVLLTLLLPITIYGDQRFPRKSLGASCRKSIPNKASSAYMKDQIAYSKETCPDILDPCHLLIDTDTDFFAVYYNHTRPYSLKLSISFKTALGIEKVFFEQSEDMFRAYTKSLIQNVMQFDGISWHANIDETDYDLMVNFLFDRYSHFHYKLKTIPEDENRNVIELCVKSDGSFDPAKMLVVHVAY</sequence>
<evidence type="ECO:0000256" key="2">
    <source>
        <dbReference type="ARBA" id="ARBA00009127"/>
    </source>
</evidence>
<comment type="subcellular location">
    <subcellularLocation>
        <location evidence="1">Secreted</location>
    </subcellularLocation>
</comment>
<dbReference type="AlphaFoldDB" id="A0A9N9ST66"/>
<keyword evidence="3" id="KW-0964">Secreted</keyword>
<dbReference type="InterPro" id="IPR011042">
    <property type="entry name" value="6-blade_b-propeller_TolB-like"/>
</dbReference>
<proteinExistence type="inferred from homology"/>
<keyword evidence="6" id="KW-1185">Reference proteome</keyword>
<dbReference type="Proteomes" id="UP001153709">
    <property type="component" value="Chromosome 2"/>
</dbReference>
<name>A0A9N9ST66_DIABA</name>
<dbReference type="OrthoDB" id="10432163at2759"/>